<organism evidence="1 2">
    <name type="scientific">Platanthera zijinensis</name>
    <dbReference type="NCBI Taxonomy" id="2320716"/>
    <lineage>
        <taxon>Eukaryota</taxon>
        <taxon>Viridiplantae</taxon>
        <taxon>Streptophyta</taxon>
        <taxon>Embryophyta</taxon>
        <taxon>Tracheophyta</taxon>
        <taxon>Spermatophyta</taxon>
        <taxon>Magnoliopsida</taxon>
        <taxon>Liliopsida</taxon>
        <taxon>Asparagales</taxon>
        <taxon>Orchidaceae</taxon>
        <taxon>Orchidoideae</taxon>
        <taxon>Orchideae</taxon>
        <taxon>Orchidinae</taxon>
        <taxon>Platanthera</taxon>
    </lineage>
</organism>
<gene>
    <name evidence="1" type="ORF">KSP39_PZI000606</name>
</gene>
<dbReference type="PANTHER" id="PTHR33144">
    <property type="entry name" value="OS10G0409366 PROTEIN-RELATED"/>
    <property type="match status" value="1"/>
</dbReference>
<evidence type="ECO:0000313" key="2">
    <source>
        <dbReference type="Proteomes" id="UP001418222"/>
    </source>
</evidence>
<dbReference type="AlphaFoldDB" id="A0AAP0GGS8"/>
<protein>
    <submittedName>
        <fullName evidence="1">Uncharacterized protein</fullName>
    </submittedName>
</protein>
<dbReference type="PANTHER" id="PTHR33144:SF16">
    <property type="entry name" value="OS02G0129000 PROTEIN"/>
    <property type="match status" value="1"/>
</dbReference>
<dbReference type="Proteomes" id="UP001418222">
    <property type="component" value="Unassembled WGS sequence"/>
</dbReference>
<proteinExistence type="predicted"/>
<dbReference type="EMBL" id="JBBWWQ010000001">
    <property type="protein sequence ID" value="KAK8957991.1"/>
    <property type="molecule type" value="Genomic_DNA"/>
</dbReference>
<sequence length="261" mass="29350">MVHYLRMKKRKHVNDDLLEILQPCPDEQPQELEVANVEQNLHVVVEDDKKWIIPDDGKKWVLATINGSWRRYKMIIKQKFYKPYDNDKERLLNRPKGILEEQFKGYIEKVGSKQYKAEMEQMQAQQSENCSTNDPFNVVMSKEHTSRVRLMGKGVTKSDLKASSTSTSTLVDGINVKVPVELVQSITARVKDELTQEILSTVLINLQRVIPNLDSESIMAGFAAGIISPGDAAYPSGCFPMGPEVASEIAMSSATSFKGES</sequence>
<evidence type="ECO:0000313" key="1">
    <source>
        <dbReference type="EMBL" id="KAK8957991.1"/>
    </source>
</evidence>
<reference evidence="1 2" key="1">
    <citation type="journal article" date="2022" name="Nat. Plants">
        <title>Genomes of leafy and leafless Platanthera orchids illuminate the evolution of mycoheterotrophy.</title>
        <authorList>
            <person name="Li M.H."/>
            <person name="Liu K.W."/>
            <person name="Li Z."/>
            <person name="Lu H.C."/>
            <person name="Ye Q.L."/>
            <person name="Zhang D."/>
            <person name="Wang J.Y."/>
            <person name="Li Y.F."/>
            <person name="Zhong Z.M."/>
            <person name="Liu X."/>
            <person name="Yu X."/>
            <person name="Liu D.K."/>
            <person name="Tu X.D."/>
            <person name="Liu B."/>
            <person name="Hao Y."/>
            <person name="Liao X.Y."/>
            <person name="Jiang Y.T."/>
            <person name="Sun W.H."/>
            <person name="Chen J."/>
            <person name="Chen Y.Q."/>
            <person name="Ai Y."/>
            <person name="Zhai J.W."/>
            <person name="Wu S.S."/>
            <person name="Zhou Z."/>
            <person name="Hsiao Y.Y."/>
            <person name="Wu W.L."/>
            <person name="Chen Y.Y."/>
            <person name="Lin Y.F."/>
            <person name="Hsu J.L."/>
            <person name="Li C.Y."/>
            <person name="Wang Z.W."/>
            <person name="Zhao X."/>
            <person name="Zhong W.Y."/>
            <person name="Ma X.K."/>
            <person name="Ma L."/>
            <person name="Huang J."/>
            <person name="Chen G.Z."/>
            <person name="Huang M.Z."/>
            <person name="Huang L."/>
            <person name="Peng D.H."/>
            <person name="Luo Y.B."/>
            <person name="Zou S.Q."/>
            <person name="Chen S.P."/>
            <person name="Lan S."/>
            <person name="Tsai W.C."/>
            <person name="Van de Peer Y."/>
            <person name="Liu Z.J."/>
        </authorList>
    </citation>
    <scope>NUCLEOTIDE SEQUENCE [LARGE SCALE GENOMIC DNA]</scope>
    <source>
        <tissue evidence="1">Leaf</tissue>
    </source>
</reference>
<accession>A0AAP0GGS8</accession>
<name>A0AAP0GGS8_9ASPA</name>
<comment type="caution">
    <text evidence="1">The sequence shown here is derived from an EMBL/GenBank/DDBJ whole genome shotgun (WGS) entry which is preliminary data.</text>
</comment>
<keyword evidence="2" id="KW-1185">Reference proteome</keyword>